<dbReference type="OrthoDB" id="415825at2759"/>
<dbReference type="PANTHER" id="PTHR10801:SF0">
    <property type="entry name" value="DELTA(24)-STEROL REDUCTASE"/>
    <property type="match status" value="1"/>
</dbReference>
<dbReference type="GO" id="GO:0071949">
    <property type="term" value="F:FAD binding"/>
    <property type="evidence" value="ECO:0007669"/>
    <property type="project" value="InterPro"/>
</dbReference>
<dbReference type="PANTHER" id="PTHR10801">
    <property type="entry name" value="24-DEHYDROCHOLESTEROL REDUCTASE"/>
    <property type="match status" value="1"/>
</dbReference>
<dbReference type="EC" id="1.3.1.72" evidence="2"/>
<protein>
    <recommendedName>
        <fullName evidence="2">Delta(24)-sterol reductase</fullName>
        <ecNumber evidence="2">1.3.1.72</ecNumber>
    </recommendedName>
</protein>
<evidence type="ECO:0000256" key="1">
    <source>
        <dbReference type="ARBA" id="ARBA00004167"/>
    </source>
</evidence>
<organism evidence="8 9">
    <name type="scientific">Setomelanomma holmii</name>
    <dbReference type="NCBI Taxonomy" id="210430"/>
    <lineage>
        <taxon>Eukaryota</taxon>
        <taxon>Fungi</taxon>
        <taxon>Dikarya</taxon>
        <taxon>Ascomycota</taxon>
        <taxon>Pezizomycotina</taxon>
        <taxon>Dothideomycetes</taxon>
        <taxon>Pleosporomycetidae</taxon>
        <taxon>Pleosporales</taxon>
        <taxon>Pleosporineae</taxon>
        <taxon>Phaeosphaeriaceae</taxon>
        <taxon>Setomelanomma</taxon>
    </lineage>
</organism>
<evidence type="ECO:0000256" key="3">
    <source>
        <dbReference type="ARBA" id="ARBA00022692"/>
    </source>
</evidence>
<keyword evidence="6" id="KW-0472">Membrane</keyword>
<feature type="domain" description="FAD-binding PCMH-type" evidence="7">
    <location>
        <begin position="1"/>
        <end position="172"/>
    </location>
</feature>
<comment type="subcellular location">
    <subcellularLocation>
        <location evidence="1">Membrane</location>
        <topology evidence="1">Single-pass membrane protein</topology>
    </subcellularLocation>
</comment>
<dbReference type="GO" id="GO:0005737">
    <property type="term" value="C:cytoplasm"/>
    <property type="evidence" value="ECO:0007669"/>
    <property type="project" value="TreeGrafter"/>
</dbReference>
<dbReference type="PROSITE" id="PS51387">
    <property type="entry name" value="FAD_PCMH"/>
    <property type="match status" value="1"/>
</dbReference>
<dbReference type="InterPro" id="IPR016169">
    <property type="entry name" value="FAD-bd_PCMH_sub2"/>
</dbReference>
<dbReference type="InterPro" id="IPR006094">
    <property type="entry name" value="Oxid_FAD_bind_N"/>
</dbReference>
<keyword evidence="3" id="KW-0812">Transmembrane</keyword>
<dbReference type="EMBL" id="ML978161">
    <property type="protein sequence ID" value="KAF2034420.1"/>
    <property type="molecule type" value="Genomic_DNA"/>
</dbReference>
<evidence type="ECO:0000313" key="8">
    <source>
        <dbReference type="EMBL" id="KAF2034420.1"/>
    </source>
</evidence>
<keyword evidence="4" id="KW-1133">Transmembrane helix</keyword>
<evidence type="ECO:0000256" key="6">
    <source>
        <dbReference type="ARBA" id="ARBA00023136"/>
    </source>
</evidence>
<evidence type="ECO:0000259" key="7">
    <source>
        <dbReference type="PROSITE" id="PS51387"/>
    </source>
</evidence>
<accession>A0A9P4HG79</accession>
<dbReference type="GO" id="GO:0000246">
    <property type="term" value="F:Delta24(24-1) sterol reductase activity"/>
    <property type="evidence" value="ECO:0007669"/>
    <property type="project" value="TreeGrafter"/>
</dbReference>
<dbReference type="InterPro" id="IPR016166">
    <property type="entry name" value="FAD-bd_PCMH"/>
</dbReference>
<dbReference type="InterPro" id="IPR040165">
    <property type="entry name" value="Diminuto-like"/>
</dbReference>
<dbReference type="SUPFAM" id="SSF56176">
    <property type="entry name" value="FAD-binding/transporter-associated domain-like"/>
    <property type="match status" value="1"/>
</dbReference>
<reference evidence="8" key="1">
    <citation type="journal article" date="2020" name="Stud. Mycol.">
        <title>101 Dothideomycetes genomes: a test case for predicting lifestyles and emergence of pathogens.</title>
        <authorList>
            <person name="Haridas S."/>
            <person name="Albert R."/>
            <person name="Binder M."/>
            <person name="Bloem J."/>
            <person name="Labutti K."/>
            <person name="Salamov A."/>
            <person name="Andreopoulos B."/>
            <person name="Baker S."/>
            <person name="Barry K."/>
            <person name="Bills G."/>
            <person name="Bluhm B."/>
            <person name="Cannon C."/>
            <person name="Castanera R."/>
            <person name="Culley D."/>
            <person name="Daum C."/>
            <person name="Ezra D."/>
            <person name="Gonzalez J."/>
            <person name="Henrissat B."/>
            <person name="Kuo A."/>
            <person name="Liang C."/>
            <person name="Lipzen A."/>
            <person name="Lutzoni F."/>
            <person name="Magnuson J."/>
            <person name="Mondo S."/>
            <person name="Nolan M."/>
            <person name="Ohm R."/>
            <person name="Pangilinan J."/>
            <person name="Park H.-J."/>
            <person name="Ramirez L."/>
            <person name="Alfaro M."/>
            <person name="Sun H."/>
            <person name="Tritt A."/>
            <person name="Yoshinaga Y."/>
            <person name="Zwiers L.-H."/>
            <person name="Turgeon B."/>
            <person name="Goodwin S."/>
            <person name="Spatafora J."/>
            <person name="Crous P."/>
            <person name="Grigoriev I."/>
        </authorList>
    </citation>
    <scope>NUCLEOTIDE SEQUENCE</scope>
    <source>
        <strain evidence="8">CBS 110217</strain>
    </source>
</reference>
<dbReference type="InterPro" id="IPR036318">
    <property type="entry name" value="FAD-bd_PCMH-like_sf"/>
</dbReference>
<dbReference type="GO" id="GO:0008202">
    <property type="term" value="P:steroid metabolic process"/>
    <property type="evidence" value="ECO:0007669"/>
    <property type="project" value="TreeGrafter"/>
</dbReference>
<evidence type="ECO:0000256" key="4">
    <source>
        <dbReference type="ARBA" id="ARBA00022989"/>
    </source>
</evidence>
<evidence type="ECO:0000256" key="5">
    <source>
        <dbReference type="ARBA" id="ARBA00023002"/>
    </source>
</evidence>
<dbReference type="Proteomes" id="UP000799777">
    <property type="component" value="Unassembled WGS sequence"/>
</dbReference>
<evidence type="ECO:0000313" key="9">
    <source>
        <dbReference type="Proteomes" id="UP000799777"/>
    </source>
</evidence>
<dbReference type="AlphaFoldDB" id="A0A9P4HG79"/>
<comment type="caution">
    <text evidence="8">The sequence shown here is derived from an EMBL/GenBank/DDBJ whole genome shotgun (WGS) entry which is preliminary data.</text>
</comment>
<sequence>MDTYTIDQHDQAVRKLADEVARFHADQVPFRINHGPTNSTRSRDSRTPQLRIAHLNHVLDIDTRDGIATVEPNVPLDSLVSMTLGRGLMPLVVMEFPGITVGGGFSGASGESTGWKEGLFDCSVDEIEMILGDGSVVKATKGGHNSDLFDGARCTLGTLGVVTLLKVRLTQAADAIQLSYHHTTSVEKTIDSLTKLCDDDNTSFDFIEALQYGMTKGVIVTGTHVSSKSGATENLPISRFDRAHDPWFYMHARETSASHTELVPTQSYLFRHDRGAFWSGEVFFKYYGLPNNRFVRWLLNPLLTARAIYKAMLATDSADGAVIQDLLLPLETSGAFVEYVNEVLNIWPIWICPIRKHPDAANILGWPFYKAANATAGTSRSNSRRDGSASTKGELILNFGVWGPTDPTPTAIQKTNRDLEQKLRELRGMKVPYAANFYTEEEFWALYDRDAYEKLRKKWHAEALPSMYDKVRRKQADTSGGDDSTKRPQKLTWKEAILQIWPLGGLYQTFHVLFR</sequence>
<proteinExistence type="predicted"/>
<keyword evidence="9" id="KW-1185">Reference proteome</keyword>
<name>A0A9P4HG79_9PLEO</name>
<dbReference type="GO" id="GO:0050614">
    <property type="term" value="F:Delta24-sterol reductase activity"/>
    <property type="evidence" value="ECO:0007669"/>
    <property type="project" value="UniProtKB-EC"/>
</dbReference>
<dbReference type="Gene3D" id="3.30.465.10">
    <property type="match status" value="1"/>
</dbReference>
<dbReference type="GO" id="GO:0016020">
    <property type="term" value="C:membrane"/>
    <property type="evidence" value="ECO:0007669"/>
    <property type="project" value="UniProtKB-SubCell"/>
</dbReference>
<keyword evidence="5" id="KW-0560">Oxidoreductase</keyword>
<dbReference type="Pfam" id="PF01565">
    <property type="entry name" value="FAD_binding_4"/>
    <property type="match status" value="1"/>
</dbReference>
<evidence type="ECO:0000256" key="2">
    <source>
        <dbReference type="ARBA" id="ARBA00012405"/>
    </source>
</evidence>
<gene>
    <name evidence="8" type="ORF">EK21DRAFT_56696</name>
</gene>